<feature type="transmembrane region" description="Helical" evidence="7">
    <location>
        <begin position="12"/>
        <end position="35"/>
    </location>
</feature>
<evidence type="ECO:0000256" key="7">
    <source>
        <dbReference type="SAM" id="Phobius"/>
    </source>
</evidence>
<keyword evidence="4 7" id="KW-1133">Transmembrane helix</keyword>
<gene>
    <name evidence="8" type="ORF">AMJ44_05020</name>
</gene>
<dbReference type="Proteomes" id="UP000051861">
    <property type="component" value="Unassembled WGS sequence"/>
</dbReference>
<comment type="similarity">
    <text evidence="2 6">Belongs to the ABC-3 integral membrane protein family.</text>
</comment>
<feature type="transmembrane region" description="Helical" evidence="7">
    <location>
        <begin position="246"/>
        <end position="264"/>
    </location>
</feature>
<sequence>MKMEAFLSYGFLQRALLAGVFVAIACALLGVFLILKRDAMIGHGLAHVTFAGVALGLLLNIMPLAMALAIAVLTALGIMKLKETAGLYGDTAIAIFSSVGFALGILLVTLAHSFNVDLFGYLFGEILAINTSEVWLSVVLALIVVLIVILNYHKFMYVTFDREAAKASGIKVGHLDVALTVLTAVTIVLGMKVVGILLVSALVVIPAAAGLQLAANFKQAIVLSSIVAVISVVLGLFLAFYFDFPASGSIVILSFLFFGFSFLFKRLRR</sequence>
<keyword evidence="6" id="KW-0813">Transport</keyword>
<reference evidence="8 9" key="1">
    <citation type="journal article" date="2015" name="Microbiome">
        <title>Genomic resolution of linkages in carbon, nitrogen, and sulfur cycling among widespread estuary sediment bacteria.</title>
        <authorList>
            <person name="Baker B.J."/>
            <person name="Lazar C.S."/>
            <person name="Teske A.P."/>
            <person name="Dick G.J."/>
        </authorList>
    </citation>
    <scope>NUCLEOTIDE SEQUENCE [LARGE SCALE GENOMIC DNA]</scope>
    <source>
        <strain evidence="8">DG_54_3</strain>
    </source>
</reference>
<protein>
    <submittedName>
        <fullName evidence="8">ABC transporter</fullName>
    </submittedName>
</protein>
<dbReference type="SUPFAM" id="SSF81345">
    <property type="entry name" value="ABC transporter involved in vitamin B12 uptake, BtuC"/>
    <property type="match status" value="1"/>
</dbReference>
<evidence type="ECO:0000313" key="8">
    <source>
        <dbReference type="EMBL" id="KPJ68964.1"/>
    </source>
</evidence>
<dbReference type="PANTHER" id="PTHR30477">
    <property type="entry name" value="ABC-TRANSPORTER METAL-BINDING PROTEIN"/>
    <property type="match status" value="1"/>
</dbReference>
<name>A0A0S7Y2Z0_UNCSA</name>
<dbReference type="EMBL" id="LIZX01000035">
    <property type="protein sequence ID" value="KPJ68964.1"/>
    <property type="molecule type" value="Genomic_DNA"/>
</dbReference>
<accession>A0A0S7Y2Z0</accession>
<dbReference type="PATRIC" id="fig|1703775.3.peg.1745"/>
<feature type="transmembrane region" description="Helical" evidence="7">
    <location>
        <begin position="172"/>
        <end position="190"/>
    </location>
</feature>
<dbReference type="Gene3D" id="1.10.3470.10">
    <property type="entry name" value="ABC transporter involved in vitamin B12 uptake, BtuC"/>
    <property type="match status" value="1"/>
</dbReference>
<comment type="subcellular location">
    <subcellularLocation>
        <location evidence="6">Cell membrane</location>
        <topology evidence="6">Multi-pass membrane protein</topology>
    </subcellularLocation>
    <subcellularLocation>
        <location evidence="1">Membrane</location>
        <topology evidence="1">Multi-pass membrane protein</topology>
    </subcellularLocation>
</comment>
<dbReference type="GO" id="GO:0010043">
    <property type="term" value="P:response to zinc ion"/>
    <property type="evidence" value="ECO:0007669"/>
    <property type="project" value="TreeGrafter"/>
</dbReference>
<keyword evidence="3 6" id="KW-0812">Transmembrane</keyword>
<dbReference type="GO" id="GO:0043190">
    <property type="term" value="C:ATP-binding cassette (ABC) transporter complex"/>
    <property type="evidence" value="ECO:0007669"/>
    <property type="project" value="InterPro"/>
</dbReference>
<dbReference type="PROSITE" id="PS51257">
    <property type="entry name" value="PROKAR_LIPOPROTEIN"/>
    <property type="match status" value="1"/>
</dbReference>
<evidence type="ECO:0000256" key="4">
    <source>
        <dbReference type="ARBA" id="ARBA00022989"/>
    </source>
</evidence>
<dbReference type="InterPro" id="IPR001626">
    <property type="entry name" value="ABC_TroCD"/>
</dbReference>
<dbReference type="PANTHER" id="PTHR30477:SF0">
    <property type="entry name" value="METAL TRANSPORT SYSTEM MEMBRANE PROTEIN TM_0125-RELATED"/>
    <property type="match status" value="1"/>
</dbReference>
<evidence type="ECO:0000256" key="5">
    <source>
        <dbReference type="ARBA" id="ARBA00023136"/>
    </source>
</evidence>
<evidence type="ECO:0000256" key="6">
    <source>
        <dbReference type="RuleBase" id="RU003943"/>
    </source>
</evidence>
<keyword evidence="5 7" id="KW-0472">Membrane</keyword>
<evidence type="ECO:0000256" key="2">
    <source>
        <dbReference type="ARBA" id="ARBA00008034"/>
    </source>
</evidence>
<feature type="transmembrane region" description="Helical" evidence="7">
    <location>
        <begin position="91"/>
        <end position="114"/>
    </location>
</feature>
<evidence type="ECO:0000256" key="1">
    <source>
        <dbReference type="ARBA" id="ARBA00004141"/>
    </source>
</evidence>
<feature type="transmembrane region" description="Helical" evidence="7">
    <location>
        <begin position="221"/>
        <end position="240"/>
    </location>
</feature>
<feature type="transmembrane region" description="Helical" evidence="7">
    <location>
        <begin position="196"/>
        <end position="214"/>
    </location>
</feature>
<feature type="transmembrane region" description="Helical" evidence="7">
    <location>
        <begin position="55"/>
        <end position="79"/>
    </location>
</feature>
<evidence type="ECO:0000256" key="3">
    <source>
        <dbReference type="ARBA" id="ARBA00022692"/>
    </source>
</evidence>
<evidence type="ECO:0000313" key="9">
    <source>
        <dbReference type="Proteomes" id="UP000051861"/>
    </source>
</evidence>
<dbReference type="Pfam" id="PF00950">
    <property type="entry name" value="ABC-3"/>
    <property type="match status" value="1"/>
</dbReference>
<feature type="transmembrane region" description="Helical" evidence="7">
    <location>
        <begin position="134"/>
        <end position="152"/>
    </location>
</feature>
<dbReference type="InterPro" id="IPR037294">
    <property type="entry name" value="ABC_BtuC-like"/>
</dbReference>
<comment type="caution">
    <text evidence="8">The sequence shown here is derived from an EMBL/GenBank/DDBJ whole genome shotgun (WGS) entry which is preliminary data.</text>
</comment>
<organism evidence="8 9">
    <name type="scientific">candidate division WOR-1 bacterium DG_54_3</name>
    <dbReference type="NCBI Taxonomy" id="1703775"/>
    <lineage>
        <taxon>Bacteria</taxon>
        <taxon>Bacillati</taxon>
        <taxon>Saganbacteria</taxon>
    </lineage>
</organism>
<proteinExistence type="inferred from homology"/>
<dbReference type="AlphaFoldDB" id="A0A0S7Y2Z0"/>
<dbReference type="GO" id="GO:0055085">
    <property type="term" value="P:transmembrane transport"/>
    <property type="evidence" value="ECO:0007669"/>
    <property type="project" value="InterPro"/>
</dbReference>